<dbReference type="PANTHER" id="PTHR36216:SF1">
    <property type="entry name" value="HTH ARSR-TYPE DOMAIN-CONTAINING PROTEIN"/>
    <property type="match status" value="1"/>
</dbReference>
<proteinExistence type="predicted"/>
<dbReference type="GO" id="GO:0003700">
    <property type="term" value="F:DNA-binding transcription factor activity"/>
    <property type="evidence" value="ECO:0007669"/>
    <property type="project" value="InterPro"/>
</dbReference>
<keyword evidence="1" id="KW-0472">Membrane</keyword>
<protein>
    <submittedName>
        <fullName evidence="3">Winged helix-turn-helix transcriptional regulator</fullName>
    </submittedName>
</protein>
<dbReference type="CDD" id="cd00090">
    <property type="entry name" value="HTH_ARSR"/>
    <property type="match status" value="1"/>
</dbReference>
<dbReference type="PROSITE" id="PS50987">
    <property type="entry name" value="HTH_ARSR_2"/>
    <property type="match status" value="1"/>
</dbReference>
<gene>
    <name evidence="3" type="ORF">OH143_04675</name>
</gene>
<dbReference type="SUPFAM" id="SSF46785">
    <property type="entry name" value="Winged helix' DNA-binding domain"/>
    <property type="match status" value="2"/>
</dbReference>
<dbReference type="GeneID" id="4846760"/>
<dbReference type="Pfam" id="PF13412">
    <property type="entry name" value="HTH_24"/>
    <property type="match status" value="2"/>
</dbReference>
<organism evidence="3 4">
    <name type="scientific">Methanoculleus submarinus</name>
    <dbReference type="NCBI Taxonomy" id="204050"/>
    <lineage>
        <taxon>Archaea</taxon>
        <taxon>Methanobacteriati</taxon>
        <taxon>Methanobacteriota</taxon>
        <taxon>Stenosarchaea group</taxon>
        <taxon>Methanomicrobia</taxon>
        <taxon>Methanomicrobiales</taxon>
        <taxon>Methanomicrobiaceae</taxon>
        <taxon>Methanoculleus</taxon>
    </lineage>
</organism>
<dbReference type="RefSeq" id="WP_011844914.1">
    <property type="nucleotide sequence ID" value="NZ_CP109831.1"/>
</dbReference>
<dbReference type="KEGG" id="msum:OH143_04675"/>
<dbReference type="PANTHER" id="PTHR36216">
    <property type="entry name" value="TRANSCRIPTIONAL REGULATOR, TRMB"/>
    <property type="match status" value="1"/>
</dbReference>
<keyword evidence="1" id="KW-1133">Transmembrane helix</keyword>
<reference evidence="3" key="1">
    <citation type="submission" date="2022-10" db="EMBL/GenBank/DDBJ databases">
        <title>Complete genome of Methanoculleus submarinus DSM 15122.</title>
        <authorList>
            <person name="Chen S.-C."/>
            <person name="Lai S.-J."/>
            <person name="You Y.-T."/>
        </authorList>
    </citation>
    <scope>NUCLEOTIDE SEQUENCE</scope>
    <source>
        <strain evidence="3">DSM 15122</strain>
    </source>
</reference>
<keyword evidence="1" id="KW-0812">Transmembrane</keyword>
<evidence type="ECO:0000313" key="4">
    <source>
        <dbReference type="Proteomes" id="UP001156196"/>
    </source>
</evidence>
<feature type="transmembrane region" description="Helical" evidence="1">
    <location>
        <begin position="55"/>
        <end position="85"/>
    </location>
</feature>
<name>A0AAX3EBG1_9EURY</name>
<sequence>MVRWSRIFSILFVAVTFAGISLPGTATAGYAVEPALEGYPGELYDFEKSTLQEKPLLVMFFHCLLVILPACFFPGELLYILSIFLPFGFRRVTKRTILDDDFRLNLYRKIAANPGAGAVELGEMTGVSRGRLRYHLNMLIREGKVAAVDYRNRTGHFARNQRHTDLEQRILISLREEPSRTILRYLLGSPETTRNDVAERLGLTGSTVSQHMQELKTEGIVTVGRDGRFVRYRLSEDAEEFFNQCLDDLPISRHPSTGNYRATRGHEDSSG</sequence>
<evidence type="ECO:0000313" key="3">
    <source>
        <dbReference type="EMBL" id="UYU19388.1"/>
    </source>
</evidence>
<dbReference type="Gene3D" id="1.10.10.10">
    <property type="entry name" value="Winged helix-like DNA-binding domain superfamily/Winged helix DNA-binding domain"/>
    <property type="match status" value="2"/>
</dbReference>
<dbReference type="InterPro" id="IPR011991">
    <property type="entry name" value="ArsR-like_HTH"/>
</dbReference>
<dbReference type="InterPro" id="IPR036388">
    <property type="entry name" value="WH-like_DNA-bd_sf"/>
</dbReference>
<dbReference type="GeneID" id="76730161"/>
<keyword evidence="4" id="KW-1185">Reference proteome</keyword>
<evidence type="ECO:0000259" key="2">
    <source>
        <dbReference type="PROSITE" id="PS50987"/>
    </source>
</evidence>
<dbReference type="AlphaFoldDB" id="A0AAX3EBG1"/>
<dbReference type="InterPro" id="IPR036390">
    <property type="entry name" value="WH_DNA-bd_sf"/>
</dbReference>
<dbReference type="EMBL" id="CP109831">
    <property type="protein sequence ID" value="UYU19388.1"/>
    <property type="molecule type" value="Genomic_DNA"/>
</dbReference>
<feature type="domain" description="HTH arsR-type" evidence="2">
    <location>
        <begin position="160"/>
        <end position="253"/>
    </location>
</feature>
<evidence type="ECO:0000256" key="1">
    <source>
        <dbReference type="SAM" id="Phobius"/>
    </source>
</evidence>
<dbReference type="Proteomes" id="UP001156196">
    <property type="component" value="Chromosome"/>
</dbReference>
<accession>A0AAX3EBG1</accession>
<dbReference type="SMART" id="SM00418">
    <property type="entry name" value="HTH_ARSR"/>
    <property type="match status" value="1"/>
</dbReference>
<dbReference type="InterPro" id="IPR001845">
    <property type="entry name" value="HTH_ArsR_DNA-bd_dom"/>
</dbReference>